<dbReference type="InterPro" id="IPR059095">
    <property type="entry name" value="Znf_C2H2_17_2nd"/>
</dbReference>
<evidence type="ECO:0000256" key="1">
    <source>
        <dbReference type="SAM" id="Coils"/>
    </source>
</evidence>
<reference evidence="5" key="1">
    <citation type="journal article" date="2014" name="BMC Genomics">
        <title>Genome characteristics reveal the impact of lichenization on lichen-forming fungus Endocarpon pusillum Hedwig (Verrucariales, Ascomycota).</title>
        <authorList>
            <person name="Wang Y.-Y."/>
            <person name="Liu B."/>
            <person name="Zhang X.-Y."/>
            <person name="Zhou Q.-M."/>
            <person name="Zhang T."/>
            <person name="Li H."/>
            <person name="Yu Y.-F."/>
            <person name="Zhang X.-L."/>
            <person name="Hao X.-Y."/>
            <person name="Wang M."/>
            <person name="Wang L."/>
            <person name="Wei J.-C."/>
        </authorList>
    </citation>
    <scope>NUCLEOTIDE SEQUENCE [LARGE SCALE GENOMIC DNA]</scope>
    <source>
        <strain evidence="5">Z07020 / HMAS-L-300199</strain>
    </source>
</reference>
<feature type="signal peptide" evidence="2">
    <location>
        <begin position="1"/>
        <end position="18"/>
    </location>
</feature>
<keyword evidence="2" id="KW-0732">Signal</keyword>
<feature type="chain" id="PRO_5004610123" description="C2H2-domain containing protein second zinc finger domain-containing protein" evidence="2">
    <location>
        <begin position="19"/>
        <end position="346"/>
    </location>
</feature>
<evidence type="ECO:0000313" key="5">
    <source>
        <dbReference type="Proteomes" id="UP000019373"/>
    </source>
</evidence>
<dbReference type="AlphaFoldDB" id="U1GHR5"/>
<evidence type="ECO:0000256" key="2">
    <source>
        <dbReference type="SAM" id="SignalP"/>
    </source>
</evidence>
<sequence length="346" mass="39206">MPWTIWPALVVLWGVCWMFYEEPNRNSGDQDDIPTTSDTTGLFEGIDSIDPFRGDCPSFFLSTKALNTLPVFDSNISDISWDMSMWSEPQFNPQNLEQQLQIHVPEPVANCGMMTTLDSIPTSSAVDSIDTINSLVTNHEKSSEIVITPRFSSCQATSTIQESTENERLETVESGYHTPLSTFLVHKLAQDEQTISSQNSKHGQSEKHFCTYSDCNRSQPGAGFYRKDHLDQHLRGLHKQKLVPRIRVKSAAASSTCKLTTTSETTGAIVQSGKRKRESEGELSCHGGDGLFEELTKERRLRLLAEQENQRLHQKVENYEGRMQKYEERLDRMMALIEEHKGAKER</sequence>
<dbReference type="GeneID" id="19238552"/>
<dbReference type="RefSeq" id="XP_007803058.1">
    <property type="nucleotide sequence ID" value="XM_007804867.1"/>
</dbReference>
<dbReference type="Proteomes" id="UP000019373">
    <property type="component" value="Unassembled WGS sequence"/>
</dbReference>
<keyword evidence="1" id="KW-0175">Coiled coil</keyword>
<dbReference type="EMBL" id="KE721224">
    <property type="protein sequence ID" value="ERF71356.1"/>
    <property type="molecule type" value="Genomic_DNA"/>
</dbReference>
<feature type="coiled-coil region" evidence="1">
    <location>
        <begin position="302"/>
        <end position="343"/>
    </location>
</feature>
<protein>
    <recommendedName>
        <fullName evidence="3">C2H2-domain containing protein second zinc finger domain-containing protein</fullName>
    </recommendedName>
</protein>
<dbReference type="eggNOG" id="ENOG502T6HR">
    <property type="taxonomic scope" value="Eukaryota"/>
</dbReference>
<dbReference type="OMA" id="YEGRMQK"/>
<evidence type="ECO:0000259" key="3">
    <source>
        <dbReference type="Pfam" id="PF26176"/>
    </source>
</evidence>
<keyword evidence="5" id="KW-1185">Reference proteome</keyword>
<accession>U1GHR5</accession>
<dbReference type="OrthoDB" id="5305647at2759"/>
<dbReference type="HOGENOM" id="CLU_801751_0_0_1"/>
<proteinExistence type="predicted"/>
<name>U1GHR5_ENDPU</name>
<evidence type="ECO:0000313" key="4">
    <source>
        <dbReference type="EMBL" id="ERF71356.1"/>
    </source>
</evidence>
<gene>
    <name evidence="4" type="ORF">EPUS_03511</name>
</gene>
<organism evidence="4 5">
    <name type="scientific">Endocarpon pusillum (strain Z07020 / HMAS-L-300199)</name>
    <name type="common">Lichen-forming fungus</name>
    <dbReference type="NCBI Taxonomy" id="1263415"/>
    <lineage>
        <taxon>Eukaryota</taxon>
        <taxon>Fungi</taxon>
        <taxon>Dikarya</taxon>
        <taxon>Ascomycota</taxon>
        <taxon>Pezizomycotina</taxon>
        <taxon>Eurotiomycetes</taxon>
        <taxon>Chaetothyriomycetidae</taxon>
        <taxon>Verrucariales</taxon>
        <taxon>Verrucariaceae</taxon>
        <taxon>Endocarpon</taxon>
    </lineage>
</organism>
<feature type="domain" description="C2H2-domain containing protein second zinc finger" evidence="3">
    <location>
        <begin position="208"/>
        <end position="238"/>
    </location>
</feature>
<dbReference type="Pfam" id="PF26176">
    <property type="entry name" value="zf_C2H2_17_2"/>
    <property type="match status" value="1"/>
</dbReference>